<keyword evidence="5" id="KW-0723">Serine/threonine-protein kinase</keyword>
<sequence>MAEVRFDDRIAVVTGAGGGLGREYALLLANRGAKLVINDLGGAMDGTGAGTTAAEKVCQEIKDAGGEAVPNYDSVADLEGAQNIIKTAIDAFGKVDILVNNAGILRDKSFVKMEMEDYDKVIAVHLNGTFYCCKAAFPHMRDNAYGRIVSAASGAGVYGNFGQANYAAAKMGIVGLTHVLKQEGAKYNIMANVIVPIAGTRMTATVMPPNLLELFKPEFVAPMVAWACSEKCAFSGYTFVAGAGYYSRTAFMEGPGVFFSPDEPITLEMVDGNIDKITSLEGAATYDNATAQTAHALSHLNLG</sequence>
<keyword evidence="5" id="KW-0808">Transferase</keyword>
<dbReference type="PANTHER" id="PTHR45024">
    <property type="entry name" value="DEHYDROGENASES, SHORT CHAIN"/>
    <property type="match status" value="1"/>
</dbReference>
<dbReference type="SUPFAM" id="SSF51735">
    <property type="entry name" value="NAD(P)-binding Rossmann-fold domains"/>
    <property type="match status" value="1"/>
</dbReference>
<dbReference type="Gene3D" id="3.40.50.720">
    <property type="entry name" value="NAD(P)-binding Rossmann-like Domain"/>
    <property type="match status" value="1"/>
</dbReference>
<name>A0A1F2WSN6_9ACTN</name>
<dbReference type="InterPro" id="IPR057326">
    <property type="entry name" value="KR_dom"/>
</dbReference>
<dbReference type="SMART" id="SM00822">
    <property type="entry name" value="PKS_KR"/>
    <property type="match status" value="1"/>
</dbReference>
<evidence type="ECO:0000313" key="6">
    <source>
        <dbReference type="Proteomes" id="UP000177876"/>
    </source>
</evidence>
<dbReference type="InterPro" id="IPR051687">
    <property type="entry name" value="Peroxisomal_Beta-Oxidation"/>
</dbReference>
<evidence type="ECO:0000256" key="3">
    <source>
        <dbReference type="RuleBase" id="RU000363"/>
    </source>
</evidence>
<dbReference type="AlphaFoldDB" id="A0A1F2WSN6"/>
<evidence type="ECO:0000259" key="4">
    <source>
        <dbReference type="SMART" id="SM00822"/>
    </source>
</evidence>
<dbReference type="PRINTS" id="PR00081">
    <property type="entry name" value="GDHRDH"/>
</dbReference>
<evidence type="ECO:0000313" key="5">
    <source>
        <dbReference type="EMBL" id="OFW59867.1"/>
    </source>
</evidence>
<proteinExistence type="inferred from homology"/>
<dbReference type="InterPro" id="IPR002347">
    <property type="entry name" value="SDR_fam"/>
</dbReference>
<accession>A0A1F2WSN6</accession>
<dbReference type="CDD" id="cd05353">
    <property type="entry name" value="hydroxyacyl-CoA-like_DH_SDR_c-like"/>
    <property type="match status" value="1"/>
</dbReference>
<evidence type="ECO:0000256" key="2">
    <source>
        <dbReference type="ARBA" id="ARBA00023002"/>
    </source>
</evidence>
<organism evidence="5 6">
    <name type="scientific">Candidatus Solincola sediminis</name>
    <dbReference type="NCBI Taxonomy" id="1797199"/>
    <lineage>
        <taxon>Bacteria</taxon>
        <taxon>Bacillati</taxon>
        <taxon>Actinomycetota</taxon>
        <taxon>Candidatus Geothermincolia</taxon>
        <taxon>Candidatus Geothermincolales</taxon>
        <taxon>Candidatus Geothermincolaceae</taxon>
        <taxon>Candidatus Solincola</taxon>
    </lineage>
</organism>
<evidence type="ECO:0000256" key="1">
    <source>
        <dbReference type="ARBA" id="ARBA00006484"/>
    </source>
</evidence>
<keyword evidence="5" id="KW-0418">Kinase</keyword>
<dbReference type="Pfam" id="PF00106">
    <property type="entry name" value="adh_short"/>
    <property type="match status" value="1"/>
</dbReference>
<feature type="domain" description="Ketoreductase" evidence="4">
    <location>
        <begin position="9"/>
        <end position="200"/>
    </location>
</feature>
<dbReference type="PRINTS" id="PR00080">
    <property type="entry name" value="SDRFAMILY"/>
</dbReference>
<keyword evidence="2" id="KW-0560">Oxidoreductase</keyword>
<dbReference type="InterPro" id="IPR036291">
    <property type="entry name" value="NAD(P)-bd_dom_sf"/>
</dbReference>
<dbReference type="PANTHER" id="PTHR45024:SF2">
    <property type="entry name" value="SCP2 DOMAIN-CONTAINING PROTEIN"/>
    <property type="match status" value="1"/>
</dbReference>
<dbReference type="Proteomes" id="UP000177876">
    <property type="component" value="Unassembled WGS sequence"/>
</dbReference>
<dbReference type="GO" id="GO:0016491">
    <property type="term" value="F:oxidoreductase activity"/>
    <property type="evidence" value="ECO:0007669"/>
    <property type="project" value="UniProtKB-KW"/>
</dbReference>
<dbReference type="GO" id="GO:0004674">
    <property type="term" value="F:protein serine/threonine kinase activity"/>
    <property type="evidence" value="ECO:0007669"/>
    <property type="project" value="UniProtKB-KW"/>
</dbReference>
<reference evidence="5 6" key="1">
    <citation type="journal article" date="2016" name="Nat. Commun.">
        <title>Thousands of microbial genomes shed light on interconnected biogeochemical processes in an aquifer system.</title>
        <authorList>
            <person name="Anantharaman K."/>
            <person name="Brown C.T."/>
            <person name="Hug L.A."/>
            <person name="Sharon I."/>
            <person name="Castelle C.J."/>
            <person name="Probst A.J."/>
            <person name="Thomas B.C."/>
            <person name="Singh A."/>
            <person name="Wilkins M.J."/>
            <person name="Karaoz U."/>
            <person name="Brodie E.L."/>
            <person name="Williams K.H."/>
            <person name="Hubbard S.S."/>
            <person name="Banfield J.F."/>
        </authorList>
    </citation>
    <scope>NUCLEOTIDE SEQUENCE [LARGE SCALE GENOMIC DNA]</scope>
</reference>
<gene>
    <name evidence="5" type="ORF">A2Y75_10350</name>
</gene>
<protein>
    <submittedName>
        <fullName evidence="5">Serine/threonine protein kinase</fullName>
    </submittedName>
</protein>
<dbReference type="STRING" id="1797197.A2Y75_10350"/>
<dbReference type="EMBL" id="MELK01000009">
    <property type="protein sequence ID" value="OFW59867.1"/>
    <property type="molecule type" value="Genomic_DNA"/>
</dbReference>
<comment type="caution">
    <text evidence="5">The sequence shown here is derived from an EMBL/GenBank/DDBJ whole genome shotgun (WGS) entry which is preliminary data.</text>
</comment>
<comment type="similarity">
    <text evidence="1 3">Belongs to the short-chain dehydrogenases/reductases (SDR) family.</text>
</comment>